<keyword evidence="1" id="KW-0472">Membrane</keyword>
<feature type="transmembrane region" description="Helical" evidence="1">
    <location>
        <begin position="416"/>
        <end position="437"/>
    </location>
</feature>
<reference evidence="2" key="1">
    <citation type="submission" date="2020-05" db="EMBL/GenBank/DDBJ databases">
        <authorList>
            <person name="Chiriac C."/>
            <person name="Salcher M."/>
            <person name="Ghai R."/>
            <person name="Kavagutti S V."/>
        </authorList>
    </citation>
    <scope>NUCLEOTIDE SEQUENCE</scope>
</reference>
<sequence>MTAWSDRRPYLSAALVFAFILLVFFNPVLFGKQMSQQHILWAEWPWHGAEPATLTQPILANEGDEAHTFYPLRLAAGRDIRAGEIPLWNRYTYGGHVMLGDQQTALLYPLTWIGILLPLAWAWGPMCLLNLLIAAMGMFAFARGVGIRRSGGLVAGTVFMLSAPMLGWLQWPHALVFALLGWLLWATDRLTKSGRWRDVGWVSLVIGLEILAGHPESAILNSLAAFTYATAVIIADRERRATWLVGIRKIGMWAFTNALGLAVAGAAVIPFYTSYDLSIERISHKYQTRSPLDLSDALLYLMPDLYGRADNWPNVSRLDFLFTSTLVDFGVGALILALVALWRFRAAAQTKALAAVAGISALLMFGIWPAKLLLKIPPLDTVIVQRVYVYIAAAGAIGAGAAVASLIRKPLGVRSIGLWTVLPLVIGVAVLELELAFNTTYGPERTVHYLAIGRLAAILVLTAVVLWMLGRVKERWAVAAALVLCVGQLAYLTNMNVWLSPSLAHPATPPSIQFLQRQPGTFRIGTIRIGVESTLMQANASAMYGLETLEGHDPPISRRWVSFATKALQQPGYLERLPGGPDPRDRNALELLRMMNVRYYLSRPYARYSIPGLKEVYRGPDAVIYQDAYAMPRAFIVPQVHRTGALFALTQMKNGKLKPRQFAYVPVGSPGILGGGDAYRTAVAKWTSNREMRVDVPTGPGGWLVLSNPWTPDWKATVDGKEAVVKPTNFAIQGISIPPGKHTVVFTYSSTPFWQGVFLSLSALFLIALMIIGGRRGWKPRKGIEKRLGRDLPIPDWAVGPGQVPLEKPEPNRLQISFAREKNKLARHLKPRIAQIKQHLPKLENPFRKK</sequence>
<feature type="transmembrane region" description="Helical" evidence="1">
    <location>
        <begin position="105"/>
        <end position="123"/>
    </location>
</feature>
<keyword evidence="1" id="KW-1133">Transmembrane helix</keyword>
<evidence type="ECO:0000313" key="2">
    <source>
        <dbReference type="EMBL" id="CAB4858620.1"/>
    </source>
</evidence>
<accession>A0A6J7CLD9</accession>
<feature type="transmembrane region" description="Helical" evidence="1">
    <location>
        <begin position="12"/>
        <end position="30"/>
    </location>
</feature>
<feature type="transmembrane region" description="Helical" evidence="1">
    <location>
        <begin position="388"/>
        <end position="407"/>
    </location>
</feature>
<dbReference type="InterPro" id="IPR018580">
    <property type="entry name" value="Uncharacterised_YfhO"/>
</dbReference>
<dbReference type="AlphaFoldDB" id="A0A6J7CLD9"/>
<feature type="transmembrane region" description="Helical" evidence="1">
    <location>
        <begin position="449"/>
        <end position="469"/>
    </location>
</feature>
<dbReference type="Pfam" id="PF09586">
    <property type="entry name" value="YfhO"/>
    <property type="match status" value="1"/>
</dbReference>
<proteinExistence type="predicted"/>
<dbReference type="PANTHER" id="PTHR38454">
    <property type="entry name" value="INTEGRAL MEMBRANE PROTEIN-RELATED"/>
    <property type="match status" value="1"/>
</dbReference>
<feature type="transmembrane region" description="Helical" evidence="1">
    <location>
        <begin position="250"/>
        <end position="272"/>
    </location>
</feature>
<evidence type="ECO:0000256" key="1">
    <source>
        <dbReference type="SAM" id="Phobius"/>
    </source>
</evidence>
<keyword evidence="1" id="KW-0812">Transmembrane</keyword>
<feature type="transmembrane region" description="Helical" evidence="1">
    <location>
        <begin position="129"/>
        <end position="146"/>
    </location>
</feature>
<feature type="transmembrane region" description="Helical" evidence="1">
    <location>
        <begin position="352"/>
        <end position="368"/>
    </location>
</feature>
<dbReference type="PANTHER" id="PTHR38454:SF1">
    <property type="entry name" value="INTEGRAL MEMBRANE PROTEIN"/>
    <property type="match status" value="1"/>
</dbReference>
<name>A0A6J7CLD9_9ZZZZ</name>
<feature type="transmembrane region" description="Helical" evidence="1">
    <location>
        <begin position="158"/>
        <end position="185"/>
    </location>
</feature>
<feature type="transmembrane region" description="Helical" evidence="1">
    <location>
        <begin position="753"/>
        <end position="772"/>
    </location>
</feature>
<organism evidence="2">
    <name type="scientific">freshwater metagenome</name>
    <dbReference type="NCBI Taxonomy" id="449393"/>
    <lineage>
        <taxon>unclassified sequences</taxon>
        <taxon>metagenomes</taxon>
        <taxon>ecological metagenomes</taxon>
    </lineage>
</organism>
<feature type="transmembrane region" description="Helical" evidence="1">
    <location>
        <begin position="320"/>
        <end position="340"/>
    </location>
</feature>
<dbReference type="EMBL" id="CAFBLU010000001">
    <property type="protein sequence ID" value="CAB4858620.1"/>
    <property type="molecule type" value="Genomic_DNA"/>
</dbReference>
<protein>
    <submittedName>
        <fullName evidence="2">Unannotated protein</fullName>
    </submittedName>
</protein>
<feature type="transmembrane region" description="Helical" evidence="1">
    <location>
        <begin position="476"/>
        <end position="499"/>
    </location>
</feature>
<gene>
    <name evidence="2" type="ORF">UFOPK3444_00044</name>
</gene>